<protein>
    <submittedName>
        <fullName evidence="2">DUF4198 domain-containing protein</fullName>
    </submittedName>
</protein>
<feature type="chain" id="PRO_5031069666" evidence="1">
    <location>
        <begin position="22"/>
        <end position="279"/>
    </location>
</feature>
<name>A0A7V5U2L6_9BACT</name>
<reference evidence="2" key="1">
    <citation type="journal article" date="2020" name="mSystems">
        <title>Genome- and Community-Level Interaction Insights into Carbon Utilization and Element Cycling Functions of Hydrothermarchaeota in Hydrothermal Sediment.</title>
        <authorList>
            <person name="Zhou Z."/>
            <person name="Liu Y."/>
            <person name="Xu W."/>
            <person name="Pan J."/>
            <person name="Luo Z.H."/>
            <person name="Li M."/>
        </authorList>
    </citation>
    <scope>NUCLEOTIDE SEQUENCE [LARGE SCALE GENOMIC DNA]</scope>
    <source>
        <strain evidence="2">HyVt-533</strain>
    </source>
</reference>
<accession>A0A7V5U2L6</accession>
<dbReference type="Proteomes" id="UP000886101">
    <property type="component" value="Unassembled WGS sequence"/>
</dbReference>
<keyword evidence="1" id="KW-0732">Signal</keyword>
<dbReference type="AlphaFoldDB" id="A0A7V5U2L6"/>
<feature type="signal peptide" evidence="1">
    <location>
        <begin position="1"/>
        <end position="21"/>
    </location>
</feature>
<dbReference type="EMBL" id="DROK01000154">
    <property type="protein sequence ID" value="HHI97274.1"/>
    <property type="molecule type" value="Genomic_DNA"/>
</dbReference>
<dbReference type="InterPro" id="IPR019613">
    <property type="entry name" value="DUF4198"/>
</dbReference>
<organism evidence="2">
    <name type="scientific">Thermodesulfatator atlanticus</name>
    <dbReference type="NCBI Taxonomy" id="501497"/>
    <lineage>
        <taxon>Bacteria</taxon>
        <taxon>Pseudomonadati</taxon>
        <taxon>Thermodesulfobacteriota</taxon>
        <taxon>Thermodesulfobacteria</taxon>
        <taxon>Thermodesulfobacteriales</taxon>
        <taxon>Thermodesulfatatoraceae</taxon>
        <taxon>Thermodesulfatator</taxon>
    </lineage>
</organism>
<evidence type="ECO:0000313" key="2">
    <source>
        <dbReference type="EMBL" id="HHI97274.1"/>
    </source>
</evidence>
<gene>
    <name evidence="2" type="ORF">ENJ96_05415</name>
</gene>
<dbReference type="Pfam" id="PF10670">
    <property type="entry name" value="DUF4198"/>
    <property type="match status" value="1"/>
</dbReference>
<sequence length="279" mass="32074">MKRLIPLLWLFSFTIASPGQAFFLTVIQENGQGFGKRGEELSWLIFRSEPFAGVIYDLKAPKARVFSPNGDVKPLPLRRTKVFDHLRGQKRYAWRTFFLPDRTGDYFLVFETEPTLVPGLGEVWQEWVKVPLHVTPGQNWRKDLGLKVEIVPLTQPYGLEAGAVFCGRLLLEGKPLPHTLIQIVTYHGRYLSPDTLPKNTWGQRENARMYHQVVTDELGYFTASLNKRGWWLVSARIPYGNYKIGGLTFPLFLRASLWLYVFPPYNPPENAPRVQADPK</sequence>
<comment type="caution">
    <text evidence="2">The sequence shown here is derived from an EMBL/GenBank/DDBJ whole genome shotgun (WGS) entry which is preliminary data.</text>
</comment>
<proteinExistence type="predicted"/>
<evidence type="ECO:0000256" key="1">
    <source>
        <dbReference type="SAM" id="SignalP"/>
    </source>
</evidence>